<name>A0AA48WAZ9_9BURK</name>
<organism evidence="2 3">
    <name type="scientific">Massilia antarctica</name>
    <dbReference type="NCBI Taxonomy" id="2765360"/>
    <lineage>
        <taxon>Bacteria</taxon>
        <taxon>Pseudomonadati</taxon>
        <taxon>Pseudomonadota</taxon>
        <taxon>Betaproteobacteria</taxon>
        <taxon>Burkholderiales</taxon>
        <taxon>Oxalobacteraceae</taxon>
        <taxon>Telluria group</taxon>
        <taxon>Massilia</taxon>
    </lineage>
</organism>
<dbReference type="EMBL" id="CP065053">
    <property type="protein sequence ID" value="QPI48403.1"/>
    <property type="molecule type" value="Genomic_DNA"/>
</dbReference>
<feature type="domain" description="AB hydrolase-1" evidence="1">
    <location>
        <begin position="26"/>
        <end position="248"/>
    </location>
</feature>
<keyword evidence="2" id="KW-0378">Hydrolase</keyword>
<dbReference type="GO" id="GO:0016787">
    <property type="term" value="F:hydrolase activity"/>
    <property type="evidence" value="ECO:0007669"/>
    <property type="project" value="UniProtKB-KW"/>
</dbReference>
<keyword evidence="3" id="KW-1185">Reference proteome</keyword>
<evidence type="ECO:0000259" key="1">
    <source>
        <dbReference type="Pfam" id="PF00561"/>
    </source>
</evidence>
<dbReference type="PRINTS" id="PR00111">
    <property type="entry name" value="ABHYDROLASE"/>
</dbReference>
<dbReference type="PANTHER" id="PTHR43433:SF5">
    <property type="entry name" value="AB HYDROLASE-1 DOMAIN-CONTAINING PROTEIN"/>
    <property type="match status" value="1"/>
</dbReference>
<dbReference type="Pfam" id="PF00561">
    <property type="entry name" value="Abhydrolase_1"/>
    <property type="match status" value="1"/>
</dbReference>
<dbReference type="PANTHER" id="PTHR43433">
    <property type="entry name" value="HYDROLASE, ALPHA/BETA FOLD FAMILY PROTEIN"/>
    <property type="match status" value="1"/>
</dbReference>
<protein>
    <submittedName>
        <fullName evidence="2">Alpha/beta fold hydrolase</fullName>
    </submittedName>
</protein>
<dbReference type="Proteomes" id="UP000662888">
    <property type="component" value="Chromosome"/>
</dbReference>
<reference evidence="2 3" key="1">
    <citation type="submission" date="2020-11" db="EMBL/GenBank/DDBJ databases">
        <authorList>
            <person name="Sun Q."/>
        </authorList>
    </citation>
    <scope>NUCLEOTIDE SEQUENCE [LARGE SCALE GENOMIC DNA]</scope>
    <source>
        <strain evidence="2 3">P8398</strain>
    </source>
</reference>
<dbReference type="RefSeq" id="WP_206088024.1">
    <property type="nucleotide sequence ID" value="NZ_CP065053.1"/>
</dbReference>
<accession>A0AA48WAZ9</accession>
<dbReference type="InterPro" id="IPR029058">
    <property type="entry name" value="AB_hydrolase_fold"/>
</dbReference>
<sequence>MSYSVRMRVGELDLNVRQVGSGAPFLWAHGLLSSIEAEDALDLLQWRHFPASLRLVRYDARGHGDSAPGAQAGWDVLGQDMLTLATTLGESRFVAGGWSMGCASALHAALLAPARIDGLVLMLPPSLWEARVAQAARYRRAIALAQVMGPARFARLVASEAGAALPPWLLNAAPHLAARARHGMRQLSAPALLTLYQGAAASDLPPRAALAALGAIPALIVGWTGDPVHPLESARELQRLLPRSSLFIAQNHDDVLSIPARLRAFVQATARRA</sequence>
<dbReference type="InterPro" id="IPR000073">
    <property type="entry name" value="AB_hydrolase_1"/>
</dbReference>
<dbReference type="InterPro" id="IPR050471">
    <property type="entry name" value="AB_hydrolase"/>
</dbReference>
<evidence type="ECO:0000313" key="3">
    <source>
        <dbReference type="Proteomes" id="UP000662888"/>
    </source>
</evidence>
<evidence type="ECO:0000313" key="2">
    <source>
        <dbReference type="EMBL" id="QPI48403.1"/>
    </source>
</evidence>
<dbReference type="Gene3D" id="3.40.50.1820">
    <property type="entry name" value="alpha/beta hydrolase"/>
    <property type="match status" value="1"/>
</dbReference>
<dbReference type="SUPFAM" id="SSF53474">
    <property type="entry name" value="alpha/beta-Hydrolases"/>
    <property type="match status" value="1"/>
</dbReference>
<gene>
    <name evidence="2" type="ORF">IV454_23110</name>
</gene>
<proteinExistence type="predicted"/>